<reference evidence="2 3" key="1">
    <citation type="journal article" date="2024" name="BMC Genomics">
        <title>De novo assembly and annotation of Popillia japonica's genome with initial clues to its potential as an invasive pest.</title>
        <authorList>
            <person name="Cucini C."/>
            <person name="Boschi S."/>
            <person name="Funari R."/>
            <person name="Cardaioli E."/>
            <person name="Iannotti N."/>
            <person name="Marturano G."/>
            <person name="Paoli F."/>
            <person name="Bruttini M."/>
            <person name="Carapelli A."/>
            <person name="Frati F."/>
            <person name="Nardi F."/>
        </authorList>
    </citation>
    <scope>NUCLEOTIDE SEQUENCE [LARGE SCALE GENOMIC DNA]</scope>
    <source>
        <strain evidence="2">DMR45628</strain>
    </source>
</reference>
<dbReference type="EMBL" id="JASPKY010000019">
    <property type="protein sequence ID" value="KAK9752629.1"/>
    <property type="molecule type" value="Genomic_DNA"/>
</dbReference>
<dbReference type="PANTHER" id="PTHR22677:SF4">
    <property type="entry name" value="USHER SYNDROME TYPE-1G PROTEIN-LIKE PROTEIN"/>
    <property type="match status" value="1"/>
</dbReference>
<name>A0AAW1N1Y8_POPJA</name>
<comment type="caution">
    <text evidence="2">The sequence shown here is derived from an EMBL/GenBank/DDBJ whole genome shotgun (WGS) entry which is preliminary data.</text>
</comment>
<proteinExistence type="predicted"/>
<accession>A0AAW1N1Y8</accession>
<evidence type="ECO:0000256" key="1">
    <source>
        <dbReference type="PROSITE-ProRule" id="PRU00023"/>
    </source>
</evidence>
<sequence>MVSFLLENGADPNEKANCGATALHFAAECGHTAIVMELLNYNAKFSTNDVGMTPIKAAAERTRKDVVEFLLERPEINKEEKIDALELLGASYANDKDNYCLEKAYDYLYRTMQMRYSDPDNVIKKKSMKPIKAYQSWVECQTLTELEAIRRNTNALHMEALTIQVQYLQIMLVLIDV</sequence>
<dbReference type="InterPro" id="IPR002110">
    <property type="entry name" value="Ankyrin_rpt"/>
</dbReference>
<dbReference type="SMART" id="SM00248">
    <property type="entry name" value="ANK"/>
    <property type="match status" value="2"/>
</dbReference>
<dbReference type="PROSITE" id="PS50297">
    <property type="entry name" value="ANK_REP_REGION"/>
    <property type="match status" value="1"/>
</dbReference>
<keyword evidence="1" id="KW-0040">ANK repeat</keyword>
<dbReference type="PANTHER" id="PTHR22677">
    <property type="entry name" value="ANKYRIN REPEAT DOMAIN-CONTAINING PROTEIN 60"/>
    <property type="match status" value="1"/>
</dbReference>
<dbReference type="AlphaFoldDB" id="A0AAW1N1Y8"/>
<evidence type="ECO:0000313" key="3">
    <source>
        <dbReference type="Proteomes" id="UP001458880"/>
    </source>
</evidence>
<gene>
    <name evidence="2" type="ORF">QE152_g4131</name>
</gene>
<protein>
    <submittedName>
        <fullName evidence="2">Ankyrin repeats (3 copies)</fullName>
    </submittedName>
</protein>
<keyword evidence="3" id="KW-1185">Reference proteome</keyword>
<dbReference type="PROSITE" id="PS50088">
    <property type="entry name" value="ANK_REPEAT"/>
    <property type="match status" value="1"/>
</dbReference>
<organism evidence="2 3">
    <name type="scientific">Popillia japonica</name>
    <name type="common">Japanese beetle</name>
    <dbReference type="NCBI Taxonomy" id="7064"/>
    <lineage>
        <taxon>Eukaryota</taxon>
        <taxon>Metazoa</taxon>
        <taxon>Ecdysozoa</taxon>
        <taxon>Arthropoda</taxon>
        <taxon>Hexapoda</taxon>
        <taxon>Insecta</taxon>
        <taxon>Pterygota</taxon>
        <taxon>Neoptera</taxon>
        <taxon>Endopterygota</taxon>
        <taxon>Coleoptera</taxon>
        <taxon>Polyphaga</taxon>
        <taxon>Scarabaeiformia</taxon>
        <taxon>Scarabaeidae</taxon>
        <taxon>Rutelinae</taxon>
        <taxon>Popillia</taxon>
    </lineage>
</organism>
<dbReference type="InterPro" id="IPR036770">
    <property type="entry name" value="Ankyrin_rpt-contain_sf"/>
</dbReference>
<dbReference type="SUPFAM" id="SSF48403">
    <property type="entry name" value="Ankyrin repeat"/>
    <property type="match status" value="1"/>
</dbReference>
<evidence type="ECO:0000313" key="2">
    <source>
        <dbReference type="EMBL" id="KAK9752629.1"/>
    </source>
</evidence>
<dbReference type="Proteomes" id="UP001458880">
    <property type="component" value="Unassembled WGS sequence"/>
</dbReference>
<feature type="repeat" description="ANK" evidence="1">
    <location>
        <begin position="18"/>
        <end position="50"/>
    </location>
</feature>
<dbReference type="Pfam" id="PF12796">
    <property type="entry name" value="Ank_2"/>
    <property type="match status" value="1"/>
</dbReference>
<dbReference type="InterPro" id="IPR039323">
    <property type="entry name" value="ANKRD_45/46/60"/>
</dbReference>
<dbReference type="Gene3D" id="1.25.40.20">
    <property type="entry name" value="Ankyrin repeat-containing domain"/>
    <property type="match status" value="1"/>
</dbReference>